<evidence type="ECO:0000313" key="3">
    <source>
        <dbReference type="Proteomes" id="UP001500368"/>
    </source>
</evidence>
<gene>
    <name evidence="2" type="ORF">GCM10025790_07610</name>
</gene>
<dbReference type="EMBL" id="BAABLW010000003">
    <property type="protein sequence ID" value="GAA4915030.1"/>
    <property type="molecule type" value="Genomic_DNA"/>
</dbReference>
<feature type="compositionally biased region" description="Acidic residues" evidence="1">
    <location>
        <begin position="107"/>
        <end position="136"/>
    </location>
</feature>
<accession>A0ABP9FYV7</accession>
<protein>
    <recommendedName>
        <fullName evidence="4">DUF2092 domain-containing protein</fullName>
    </recommendedName>
</protein>
<dbReference type="PROSITE" id="PS51257">
    <property type="entry name" value="PROKAR_LIPOPROTEIN"/>
    <property type="match status" value="1"/>
</dbReference>
<organism evidence="2 3">
    <name type="scientific">Nesterenkonia rhizosphaerae</name>
    <dbReference type="NCBI Taxonomy" id="1348272"/>
    <lineage>
        <taxon>Bacteria</taxon>
        <taxon>Bacillati</taxon>
        <taxon>Actinomycetota</taxon>
        <taxon>Actinomycetes</taxon>
        <taxon>Micrococcales</taxon>
        <taxon>Micrococcaceae</taxon>
        <taxon>Nesterenkonia</taxon>
    </lineage>
</organism>
<evidence type="ECO:0000313" key="2">
    <source>
        <dbReference type="EMBL" id="GAA4915030.1"/>
    </source>
</evidence>
<keyword evidence="3" id="KW-1185">Reference proteome</keyword>
<proteinExistence type="predicted"/>
<feature type="compositionally biased region" description="Polar residues" evidence="1">
    <location>
        <begin position="79"/>
        <end position="99"/>
    </location>
</feature>
<sequence>MSSISRNGLINSDKVRLALGLGLVGALALTACGGDDTQGTEEPGEVQGETGEAADPGTQGTSEETQEAVSQEAPLLSEIQDQVTQTLHEAESVTITASGSVPGLADEGSDSDTEDPDLEEAEDAEDLDDEAEEQLENAEDLQMVYRGAGDGSLAMAEVSAEGVQMSVMTVDNAAYFSGDSLLSIFESQLPQDQLEQFDLEALREDLDGRWIDTGQEDDLGSLADVLDEIDEDEWTDEFSEEGTVEERDGQTVWVYSGDDSSELVIVADEERPYLHSMTQGTDGDDLSIIFSDWDSTELPEEPAEEDIISEEEFQQLMMQRLQ</sequence>
<evidence type="ECO:0008006" key="4">
    <source>
        <dbReference type="Google" id="ProtNLM"/>
    </source>
</evidence>
<feature type="region of interest" description="Disordered" evidence="1">
    <location>
        <begin position="33"/>
        <end position="136"/>
    </location>
</feature>
<reference evidence="3" key="1">
    <citation type="journal article" date="2019" name="Int. J. Syst. Evol. Microbiol.">
        <title>The Global Catalogue of Microorganisms (GCM) 10K type strain sequencing project: providing services to taxonomists for standard genome sequencing and annotation.</title>
        <authorList>
            <consortium name="The Broad Institute Genomics Platform"/>
            <consortium name="The Broad Institute Genome Sequencing Center for Infectious Disease"/>
            <person name="Wu L."/>
            <person name="Ma J."/>
        </authorList>
    </citation>
    <scope>NUCLEOTIDE SEQUENCE [LARGE SCALE GENOMIC DNA]</scope>
    <source>
        <strain evidence="3">JCM 19129</strain>
    </source>
</reference>
<dbReference type="RefSeq" id="WP_345476753.1">
    <property type="nucleotide sequence ID" value="NZ_BAABLW010000003.1"/>
</dbReference>
<feature type="compositionally biased region" description="Polar residues" evidence="1">
    <location>
        <begin position="58"/>
        <end position="69"/>
    </location>
</feature>
<comment type="caution">
    <text evidence="2">The sequence shown here is derived from an EMBL/GenBank/DDBJ whole genome shotgun (WGS) entry which is preliminary data.</text>
</comment>
<name>A0ABP9FYV7_9MICC</name>
<dbReference type="Proteomes" id="UP001500368">
    <property type="component" value="Unassembled WGS sequence"/>
</dbReference>
<evidence type="ECO:0000256" key="1">
    <source>
        <dbReference type="SAM" id="MobiDB-lite"/>
    </source>
</evidence>